<feature type="domain" description="ARID" evidence="6">
    <location>
        <begin position="1104"/>
        <end position="1195"/>
    </location>
</feature>
<dbReference type="InterPro" id="IPR001606">
    <property type="entry name" value="ARID_dom"/>
</dbReference>
<dbReference type="InterPro" id="IPR021906">
    <property type="entry name" value="BAF250/Osa"/>
</dbReference>
<dbReference type="GO" id="GO:0071565">
    <property type="term" value="C:nBAF complex"/>
    <property type="evidence" value="ECO:0007669"/>
    <property type="project" value="TreeGrafter"/>
</dbReference>
<dbReference type="Gene3D" id="1.25.10.10">
    <property type="entry name" value="Leucine-rich Repeat Variant"/>
    <property type="match status" value="1"/>
</dbReference>
<reference evidence="7" key="1">
    <citation type="journal article" date="2023" name="PLoS Negl. Trop. Dis.">
        <title>A genome sequence for Biomphalaria pfeifferi, the major vector snail for the human-infecting parasite Schistosoma mansoni.</title>
        <authorList>
            <person name="Bu L."/>
            <person name="Lu L."/>
            <person name="Laidemitt M.R."/>
            <person name="Zhang S.M."/>
            <person name="Mutuku M."/>
            <person name="Mkoji G."/>
            <person name="Steinauer M."/>
            <person name="Loker E.S."/>
        </authorList>
    </citation>
    <scope>NUCLEOTIDE SEQUENCE</scope>
    <source>
        <strain evidence="7">KasaAsao</strain>
    </source>
</reference>
<feature type="region of interest" description="Disordered" evidence="5">
    <location>
        <begin position="1989"/>
        <end position="2161"/>
    </location>
</feature>
<keyword evidence="3" id="KW-0156">Chromatin regulator</keyword>
<feature type="compositionally biased region" description="Basic and acidic residues" evidence="5">
    <location>
        <begin position="2109"/>
        <end position="2128"/>
    </location>
</feature>
<feature type="compositionally biased region" description="Polar residues" evidence="5">
    <location>
        <begin position="261"/>
        <end position="273"/>
    </location>
</feature>
<dbReference type="GO" id="GO:0031491">
    <property type="term" value="F:nucleosome binding"/>
    <property type="evidence" value="ECO:0007669"/>
    <property type="project" value="TreeGrafter"/>
</dbReference>
<feature type="compositionally biased region" description="Low complexity" evidence="5">
    <location>
        <begin position="622"/>
        <end position="634"/>
    </location>
</feature>
<feature type="compositionally biased region" description="Pro residues" evidence="5">
    <location>
        <begin position="309"/>
        <end position="326"/>
    </location>
</feature>
<feature type="region of interest" description="Disordered" evidence="5">
    <location>
        <begin position="1033"/>
        <end position="1092"/>
    </location>
</feature>
<feature type="compositionally biased region" description="Polar residues" evidence="5">
    <location>
        <begin position="396"/>
        <end position="407"/>
    </location>
</feature>
<feature type="compositionally biased region" description="Basic and acidic residues" evidence="5">
    <location>
        <begin position="2007"/>
        <end position="2020"/>
    </location>
</feature>
<dbReference type="InterPro" id="IPR033388">
    <property type="entry name" value="BAF250_C"/>
</dbReference>
<dbReference type="EMBL" id="JASAOG010000195">
    <property type="protein sequence ID" value="KAK0044565.1"/>
    <property type="molecule type" value="Genomic_DNA"/>
</dbReference>
<feature type="compositionally biased region" description="Polar residues" evidence="5">
    <location>
        <begin position="1370"/>
        <end position="1379"/>
    </location>
</feature>
<dbReference type="InterPro" id="IPR016024">
    <property type="entry name" value="ARM-type_fold"/>
</dbReference>
<proteinExistence type="predicted"/>
<gene>
    <name evidence="7" type="ORF">Bpfe_025967</name>
</gene>
<organism evidence="7 8">
    <name type="scientific">Biomphalaria pfeifferi</name>
    <name type="common">Bloodfluke planorb</name>
    <name type="synonym">Freshwater snail</name>
    <dbReference type="NCBI Taxonomy" id="112525"/>
    <lineage>
        <taxon>Eukaryota</taxon>
        <taxon>Metazoa</taxon>
        <taxon>Spiralia</taxon>
        <taxon>Lophotrochozoa</taxon>
        <taxon>Mollusca</taxon>
        <taxon>Gastropoda</taxon>
        <taxon>Heterobranchia</taxon>
        <taxon>Euthyneura</taxon>
        <taxon>Panpulmonata</taxon>
        <taxon>Hygrophila</taxon>
        <taxon>Lymnaeoidea</taxon>
        <taxon>Planorbidae</taxon>
        <taxon>Biomphalaria</taxon>
    </lineage>
</organism>
<reference evidence="7" key="2">
    <citation type="submission" date="2023-04" db="EMBL/GenBank/DDBJ databases">
        <authorList>
            <person name="Bu L."/>
            <person name="Lu L."/>
            <person name="Laidemitt M.R."/>
            <person name="Zhang S.M."/>
            <person name="Mutuku M."/>
            <person name="Mkoji G."/>
            <person name="Steinauer M."/>
            <person name="Loker E.S."/>
        </authorList>
    </citation>
    <scope>NUCLEOTIDE SEQUENCE</scope>
    <source>
        <strain evidence="7">KasaAsao</strain>
        <tissue evidence="7">Whole Snail</tissue>
    </source>
</reference>
<dbReference type="InterPro" id="IPR036431">
    <property type="entry name" value="ARID_dom_sf"/>
</dbReference>
<dbReference type="GO" id="GO:0006357">
    <property type="term" value="P:regulation of transcription by RNA polymerase II"/>
    <property type="evidence" value="ECO:0007669"/>
    <property type="project" value="TreeGrafter"/>
</dbReference>
<feature type="compositionally biased region" description="Polar residues" evidence="5">
    <location>
        <begin position="1508"/>
        <end position="1517"/>
    </location>
</feature>
<comment type="subcellular location">
    <subcellularLocation>
        <location evidence="1">Nucleus</location>
    </subcellularLocation>
</comment>
<feature type="compositionally biased region" description="Polar residues" evidence="5">
    <location>
        <begin position="1667"/>
        <end position="1679"/>
    </location>
</feature>
<feature type="region of interest" description="Disordered" evidence="5">
    <location>
        <begin position="40"/>
        <end position="84"/>
    </location>
</feature>
<feature type="compositionally biased region" description="Polar residues" evidence="5">
    <location>
        <begin position="1226"/>
        <end position="1244"/>
    </location>
</feature>
<evidence type="ECO:0000313" key="7">
    <source>
        <dbReference type="EMBL" id="KAK0044565.1"/>
    </source>
</evidence>
<feature type="compositionally biased region" description="Low complexity" evidence="5">
    <location>
        <begin position="1033"/>
        <end position="1048"/>
    </location>
</feature>
<dbReference type="SMART" id="SM01014">
    <property type="entry name" value="ARID"/>
    <property type="match status" value="1"/>
</dbReference>
<feature type="compositionally biased region" description="Low complexity" evidence="5">
    <location>
        <begin position="1546"/>
        <end position="1570"/>
    </location>
</feature>
<feature type="compositionally biased region" description="Low complexity" evidence="5">
    <location>
        <begin position="764"/>
        <end position="778"/>
    </location>
</feature>
<feature type="compositionally biased region" description="Polar residues" evidence="5">
    <location>
        <begin position="1594"/>
        <end position="1607"/>
    </location>
</feature>
<feature type="compositionally biased region" description="Polar residues" evidence="5">
    <location>
        <begin position="153"/>
        <end position="180"/>
    </location>
</feature>
<feature type="compositionally biased region" description="Polar residues" evidence="5">
    <location>
        <begin position="780"/>
        <end position="793"/>
    </location>
</feature>
<dbReference type="GO" id="GO:0035060">
    <property type="term" value="C:brahma complex"/>
    <property type="evidence" value="ECO:0007669"/>
    <property type="project" value="InterPro"/>
</dbReference>
<feature type="compositionally biased region" description="Polar residues" evidence="5">
    <location>
        <begin position="1415"/>
        <end position="1432"/>
    </location>
</feature>
<feature type="region of interest" description="Disordered" evidence="5">
    <location>
        <begin position="149"/>
        <end position="439"/>
    </location>
</feature>
<feature type="compositionally biased region" description="Basic and acidic residues" evidence="5">
    <location>
        <begin position="359"/>
        <end position="369"/>
    </location>
</feature>
<dbReference type="PANTHER" id="PTHR12656:SF5">
    <property type="entry name" value="TRITHORAX GROUP PROTEIN OSA"/>
    <property type="match status" value="1"/>
</dbReference>
<dbReference type="SUPFAM" id="SSF46774">
    <property type="entry name" value="ARID-like"/>
    <property type="match status" value="1"/>
</dbReference>
<sequence length="2584" mass="278051">MNNGTYCYPGGGVHGRARYSGDPDQFEKMDEGSINNVNNHPMTGPGFIGSPSGPGYRSQFQSSDFNTQTSEDDVCSPTSRPTSNYVNQEYPLNSQYPGHAHHYPPHSRYYPGTSKVSPPLHPVYSAMVGNQGGNYGGQRIHGVPGNTFPGQHIGTTPTLNTLLQSPSTPAKTSPPVSTSNSRDENMPASLQPKSEMNSPTHSPYSMHQHQQPPPSNWASNSRVGVHPYMYPQQGPGSSLYRSQSGGNDMSQGRRPAVGGSYPQQGGQYMSQQMAMGPGPGSQRFMMGGQLPNQMYGHVPPQPQMYMPPSQQPPGPPLSPAARPPTPQQSQLQQIQIMVQNSPKQPSPAPSDHGSVYSMKQEENSQDMKSELGNPEDISGENSRGSTGVPRPAPSPVGSSGSRSNTPASIPGAQAGSPMPIRPASGQVDGQNRMTQSPMATQGMDAGYTQQMMPPPNSMGYMPGTGKMGGPMPGHFPQYNSQYPQGGYNRQQPGMGSMGGPPMAGPMQSYPGSQQSMYPNGPGPMQGAPMYGNGNMPGMNRNLGQQNYITGPYPQGNTNMGGMPSNQYPGYNMGPMPGQHGMPQQTGAGPMPPGSASGPIPPNMGAQPGLMMSQQHNSSSNKAAQAAQAAMMAAANSVGPRMTHTPRGSMSPSRGMFGQPGGPLAQMNNMTNSANLGSPSLNSMSNAVEQLARSSVMPPSAMGGSATSIASPVPKPANSPAAMANNTSSSIAHSGDHNQTSPLSNTDTHESSSRPNSTTAHHPDLPTSDSTTGSDSLSGMPSDSTSVDSGFHSSDQGDKTDSVSTPTLSGVSPPPSSSHHQNGDTSRTLENISPPGHMASHHLHHQHMQHPHHHMVPESKMPYSDGGIPLPPSSMSSAMSLMPSSSSSVVTTANTGPMLTSVTQSIMSPVTSVSTSIPHHPHPQSHIMGPHGGPPPHMMGHGMGPGPLGMMPNGMPPNNMMNTGHMGGQMAPNLVGSHMMPPNMGGPNMNMNQNGPMMGGQNGPLMSHNGPMMPGHPGMNAGGNMPPMMSPMPGQMSCMPPMSNNNSMNAGTNTPSDEPPKKKVKEPEGQPHAGSAGPYYTEEPNSPGALKSSSDLSKLYELGPEPDRRMFLERILSFLEESGNPVTTLPVISKTPLDLYKLYFCVKEKGGFEEVTRSKKWRDICTVVNIGTSASAAFTLKKNYIKYLFNYECKFDRGGINPAPILAQMEAQLAHKREQKSKRPISPGSNSNDAFHPSSVPNNQMESSYPPNMPPPYMQNPEAGMPNPHMSGSNMMMPNNNMMGGQQSSHSGMMCGPQMGPSGMMGGPGPGMMHGQQGMIPPNASGVSNMMGNQMMSGGPSGYGGPMMTQSGGPMPPTSTTGAPPIPPHSVATNSISAQDPFSDDSGYMQQRGMPPQMTPPLQTLPTSTPMPSSFPGMQQSTMGNTTNTSTANRPVPASSGYGGPEQQLGGFPPSGNQPNIPPTSTGGQFGFGQSFERPDRFDQSSPNIQRPPGSSSGMAPSQQPPQQPGENNTSLYSGSRFPGPAQPMGMRPPQPGDAQFPPQGPPYQGQPGYPGPQFSGYSQTPGVPFNGPRPPPGPGNMYGTPNKRFPDESGPNQYTDWSNSNLGNHMPYGTGPTDRQAPSPDVRDGAPWSPMQRSRMPQPGPGYMPPAPPSTPPMGPYGRPVSHRNSPQSRDVQPRTYQVQQKMPPAYAGMSMAPMPKKELVFPSDCVEGISISTTKRKKLTHKDLAPFEAWRLMLALKSGLLAESTWALDTLNVLLFDDTTYGYFSLNTLPGLLEVLTEHFRHCLMQIFDEFQDLEEGQTKKPKHSFKQKLKQLVDADSQETEMDSKETEMDSKEDLKMFRLSGTNYTMVSRKGLPVKIDSNPTDTSVIESKDWDVYSGFKTKPDHWVNGCGDITDHILTHLESGKSNSFLSGKFRRKRCLNEETGQLNTEPRTGEQKKSKNCNIDISEAKLDSLAVVNESNNNGSLVIDTKLTEQMHNTLSEKVEIEGSSSPAAVKITETSTNKRDPLLESELNKPEFVSDSSKLCNGKTSESDRVPVKVEPAETVTPGPTLAGEVRKDEKANNKTDESKEGKTDGQEKVENESDSKANAVTAVINKDTLSNSDETKSSDTTNPEKPEDKEMDTFSNSSPPVLTAECMDAEDDEASVEKNSDPMNSTMNTSANSISMEADSSAVINTSTIHEVKEEIKERCVKEEKIEEDSVMEENHKKVANSSIYFSESYVSETEELSASIVTEMLKEDEHIEDEAFQRDDPPLCVTPESRDELGRRCVCISNILRSLSCVPGNEARICKHPGIMRVLGRLLLLHHSHPERPPPRKLPSGDEEEEEREEPPRVYDDEHWWWDYLDQLRENTLVILANICGHLLLGNFSEQVCFPLLEGLLHWVICPASVARDPLPTLSPGSYLSPQRLVLEALCKLCIHETNVDLLLATPPVKRILELFNVLVKLLADRNHQITREFSIVLLSLLVPGESSAARAVALQHPCVSLLVDFLETAEQNALAIANQQGLEVLQSNPEVMGTSLDMLRRAASILLHMARVPDNRKMFVQQQSRLLNLVMSQILDQSVSNTLSEVLYECSQFS</sequence>
<feature type="compositionally biased region" description="Polar residues" evidence="5">
    <location>
        <begin position="2025"/>
        <end position="2035"/>
    </location>
</feature>
<feature type="compositionally biased region" description="Basic and acidic residues" evidence="5">
    <location>
        <begin position="2036"/>
        <end position="2047"/>
    </location>
</feature>
<feature type="region of interest" description="Disordered" evidence="5">
    <location>
        <begin position="2315"/>
        <end position="2336"/>
    </location>
</feature>
<dbReference type="GO" id="GO:0016514">
    <property type="term" value="C:SWI/SNF complex"/>
    <property type="evidence" value="ECO:0007669"/>
    <property type="project" value="InterPro"/>
</dbReference>
<keyword evidence="2" id="KW-0597">Phosphoprotein</keyword>
<dbReference type="GO" id="GO:0006338">
    <property type="term" value="P:chromatin remodeling"/>
    <property type="evidence" value="ECO:0007669"/>
    <property type="project" value="InterPro"/>
</dbReference>
<feature type="region of interest" description="Disordered" evidence="5">
    <location>
        <begin position="1347"/>
        <end position="1679"/>
    </location>
</feature>
<feature type="compositionally biased region" description="Polar residues" evidence="5">
    <location>
        <begin position="191"/>
        <end position="222"/>
    </location>
</feature>
<feature type="compositionally biased region" description="Polar residues" evidence="5">
    <location>
        <begin position="234"/>
        <end position="250"/>
    </location>
</feature>
<feature type="compositionally biased region" description="Polar residues" evidence="5">
    <location>
        <begin position="58"/>
        <end position="69"/>
    </location>
</feature>
<feature type="compositionally biased region" description="Low complexity" evidence="5">
    <location>
        <begin position="327"/>
        <end position="339"/>
    </location>
</feature>
<evidence type="ECO:0000256" key="5">
    <source>
        <dbReference type="SAM" id="MobiDB-lite"/>
    </source>
</evidence>
<protein>
    <submittedName>
        <fullName evidence="7">Trithorax group protein osa-like isoform X1</fullName>
    </submittedName>
</protein>
<dbReference type="GO" id="GO:0005654">
    <property type="term" value="C:nucleoplasm"/>
    <property type="evidence" value="ECO:0007669"/>
    <property type="project" value="TreeGrafter"/>
</dbReference>
<feature type="compositionally biased region" description="Pro residues" evidence="5">
    <location>
        <begin position="1642"/>
        <end position="1659"/>
    </location>
</feature>
<accession>A0AAD8B0V2</accession>
<feature type="compositionally biased region" description="Polar residues" evidence="5">
    <location>
        <begin position="427"/>
        <end position="439"/>
    </location>
</feature>
<dbReference type="Gene3D" id="1.10.150.60">
    <property type="entry name" value="ARID DNA-binding domain"/>
    <property type="match status" value="1"/>
</dbReference>
<evidence type="ECO:0000313" key="8">
    <source>
        <dbReference type="Proteomes" id="UP001233172"/>
    </source>
</evidence>
<feature type="compositionally biased region" description="Low complexity" evidence="5">
    <location>
        <begin position="1462"/>
        <end position="1474"/>
    </location>
</feature>
<dbReference type="Pfam" id="PF01388">
    <property type="entry name" value="ARID"/>
    <property type="match status" value="1"/>
</dbReference>
<dbReference type="CDD" id="cd16865">
    <property type="entry name" value="ARID_ARID1A-like"/>
    <property type="match status" value="1"/>
</dbReference>
<feature type="compositionally biased region" description="Basic residues" evidence="5">
    <location>
        <begin position="838"/>
        <end position="853"/>
    </location>
</feature>
<feature type="compositionally biased region" description="Polar residues" evidence="5">
    <location>
        <begin position="665"/>
        <end position="687"/>
    </location>
</feature>
<evidence type="ECO:0000256" key="2">
    <source>
        <dbReference type="ARBA" id="ARBA00022553"/>
    </source>
</evidence>
<feature type="compositionally biased region" description="Low complexity" evidence="5">
    <location>
        <begin position="1393"/>
        <end position="1413"/>
    </location>
</feature>
<keyword evidence="8" id="KW-1185">Reference proteome</keyword>
<feature type="region of interest" description="Disordered" evidence="5">
    <location>
        <begin position="1211"/>
        <end position="1270"/>
    </location>
</feature>
<dbReference type="SUPFAM" id="SSF48371">
    <property type="entry name" value="ARM repeat"/>
    <property type="match status" value="1"/>
</dbReference>
<feature type="region of interest" description="Disordered" evidence="5">
    <location>
        <begin position="577"/>
        <end position="865"/>
    </location>
</feature>
<feature type="compositionally biased region" description="Polar residues" evidence="5">
    <location>
        <begin position="1483"/>
        <end position="1501"/>
    </location>
</feature>
<evidence type="ECO:0000256" key="1">
    <source>
        <dbReference type="ARBA" id="ARBA00004123"/>
    </source>
</evidence>
<dbReference type="SMART" id="SM00501">
    <property type="entry name" value="BRIGHT"/>
    <property type="match status" value="1"/>
</dbReference>
<feature type="compositionally biased region" description="Polar residues" evidence="5">
    <location>
        <begin position="611"/>
        <end position="621"/>
    </location>
</feature>
<dbReference type="PROSITE" id="PS51011">
    <property type="entry name" value="ARID"/>
    <property type="match status" value="1"/>
</dbReference>
<feature type="compositionally biased region" description="Low complexity" evidence="5">
    <location>
        <begin position="1258"/>
        <end position="1270"/>
    </location>
</feature>
<feature type="compositionally biased region" description="Basic and acidic residues" evidence="5">
    <location>
        <begin position="2060"/>
        <end position="2091"/>
    </location>
</feature>
<name>A0AAD8B0V2_BIOPF</name>
<feature type="compositionally biased region" description="Low complexity" evidence="5">
    <location>
        <begin position="44"/>
        <end position="55"/>
    </location>
</feature>
<dbReference type="GO" id="GO:0045893">
    <property type="term" value="P:positive regulation of DNA-templated transcription"/>
    <property type="evidence" value="ECO:0007669"/>
    <property type="project" value="TreeGrafter"/>
</dbReference>
<dbReference type="GO" id="GO:0003677">
    <property type="term" value="F:DNA binding"/>
    <property type="evidence" value="ECO:0007669"/>
    <property type="project" value="InterPro"/>
</dbReference>
<evidence type="ECO:0000259" key="6">
    <source>
        <dbReference type="PROSITE" id="PS51011"/>
    </source>
</evidence>
<feature type="compositionally biased region" description="Polar residues" evidence="5">
    <location>
        <begin position="723"/>
        <end position="745"/>
    </location>
</feature>
<evidence type="ECO:0000256" key="4">
    <source>
        <dbReference type="ARBA" id="ARBA00023242"/>
    </source>
</evidence>
<dbReference type="PANTHER" id="PTHR12656">
    <property type="entry name" value="BRG-1 ASSOCIATED FACTOR 250 BAF250"/>
    <property type="match status" value="1"/>
</dbReference>
<feature type="compositionally biased region" description="Low complexity" evidence="5">
    <location>
        <begin position="801"/>
        <end position="810"/>
    </location>
</feature>
<comment type="caution">
    <text evidence="7">The sequence shown here is derived from an EMBL/GenBank/DDBJ whole genome shotgun (WGS) entry which is preliminary data.</text>
</comment>
<dbReference type="Proteomes" id="UP001233172">
    <property type="component" value="Unassembled WGS sequence"/>
</dbReference>
<evidence type="ECO:0000256" key="3">
    <source>
        <dbReference type="ARBA" id="ARBA00022853"/>
    </source>
</evidence>
<dbReference type="InterPro" id="IPR011989">
    <property type="entry name" value="ARM-like"/>
</dbReference>
<keyword evidence="4" id="KW-0539">Nucleus</keyword>
<feature type="compositionally biased region" description="Basic and acidic residues" evidence="5">
    <location>
        <begin position="1057"/>
        <end position="1068"/>
    </location>
</feature>
<dbReference type="Pfam" id="PF12031">
    <property type="entry name" value="BAF250_C"/>
    <property type="match status" value="1"/>
</dbReference>
<feature type="compositionally biased region" description="Polar residues" evidence="5">
    <location>
        <begin position="818"/>
        <end position="830"/>
    </location>
</feature>